<reference evidence="1" key="2">
    <citation type="submission" date="2020-01" db="EMBL/GenBank/DDBJ databases">
        <authorList>
            <consortium name="NCBI Pathogen Detection Project"/>
        </authorList>
    </citation>
    <scope>NUCLEOTIDE SEQUENCE</scope>
    <source>
        <strain evidence="1">OLC2673_Aeromonas</strain>
    </source>
</reference>
<proteinExistence type="predicted"/>
<organism evidence="1 2">
    <name type="scientific">Aeromonas hydrophila</name>
    <dbReference type="NCBI Taxonomy" id="644"/>
    <lineage>
        <taxon>Bacteria</taxon>
        <taxon>Pseudomonadati</taxon>
        <taxon>Pseudomonadota</taxon>
        <taxon>Gammaproteobacteria</taxon>
        <taxon>Aeromonadales</taxon>
        <taxon>Aeromonadaceae</taxon>
        <taxon>Aeromonas</taxon>
    </lineage>
</organism>
<dbReference type="RefSeq" id="WP_123785055.1">
    <property type="nucleotide sequence ID" value="NZ_AP019193.1"/>
</dbReference>
<reference evidence="1" key="1">
    <citation type="journal article" date="2018" name="Genome Biol.">
        <title>SKESA: strategic k-mer extension for scrupulous assemblies.</title>
        <authorList>
            <person name="Souvorov A."/>
            <person name="Agarwala R."/>
            <person name="Lipman D.J."/>
        </authorList>
    </citation>
    <scope>NUCLEOTIDE SEQUENCE</scope>
    <source>
        <strain evidence="1">OLC2673_Aeromonas</strain>
    </source>
</reference>
<accession>A0A3T0ZRK9</accession>
<gene>
    <name evidence="1" type="ORF">JAJ28_003251</name>
</gene>
<dbReference type="Proteomes" id="UP000859505">
    <property type="component" value="Unassembled WGS sequence"/>
</dbReference>
<comment type="caution">
    <text evidence="1">The sequence shown here is derived from an EMBL/GenBank/DDBJ whole genome shotgun (WGS) entry which is preliminary data.</text>
</comment>
<evidence type="ECO:0000313" key="1">
    <source>
        <dbReference type="EMBL" id="HAT6345483.1"/>
    </source>
</evidence>
<dbReference type="EMBL" id="DACTUL010000029">
    <property type="protein sequence ID" value="HAT6345483.1"/>
    <property type="molecule type" value="Genomic_DNA"/>
</dbReference>
<name>A0A3T0ZRK9_AERHY</name>
<evidence type="ECO:0000313" key="2">
    <source>
        <dbReference type="Proteomes" id="UP000859505"/>
    </source>
</evidence>
<dbReference type="AlphaFoldDB" id="A0A3T0ZRK9"/>
<sequence length="64" mass="6824">MQFLLKKTALQTGGAHQSGPVVSGSRPTDPQLFLKKAPVSGAFFCARKTFIDVKGNADDDQSTL</sequence>
<dbReference type="GeneID" id="44141988"/>
<protein>
    <submittedName>
        <fullName evidence="1">Uncharacterized protein</fullName>
    </submittedName>
</protein>